<name>A0A5E4GCU1_PRUDU</name>
<gene>
    <name evidence="2" type="ORF">ALMOND_2B030289</name>
</gene>
<dbReference type="Gramene" id="VVA37491">
    <property type="protein sequence ID" value="VVA37491"/>
    <property type="gene ID" value="Prudul26B030289"/>
</dbReference>
<dbReference type="EMBL" id="CABIKO010000540">
    <property type="protein sequence ID" value="VVA37491.1"/>
    <property type="molecule type" value="Genomic_DNA"/>
</dbReference>
<evidence type="ECO:0000256" key="1">
    <source>
        <dbReference type="SAM" id="MobiDB-lite"/>
    </source>
</evidence>
<organism evidence="2 3">
    <name type="scientific">Prunus dulcis</name>
    <name type="common">Almond</name>
    <name type="synonym">Amygdalus dulcis</name>
    <dbReference type="NCBI Taxonomy" id="3755"/>
    <lineage>
        <taxon>Eukaryota</taxon>
        <taxon>Viridiplantae</taxon>
        <taxon>Streptophyta</taxon>
        <taxon>Embryophyta</taxon>
        <taxon>Tracheophyta</taxon>
        <taxon>Spermatophyta</taxon>
        <taxon>Magnoliopsida</taxon>
        <taxon>eudicotyledons</taxon>
        <taxon>Gunneridae</taxon>
        <taxon>Pentapetalae</taxon>
        <taxon>rosids</taxon>
        <taxon>fabids</taxon>
        <taxon>Rosales</taxon>
        <taxon>Rosaceae</taxon>
        <taxon>Amygdaloideae</taxon>
        <taxon>Amygdaleae</taxon>
        <taxon>Prunus</taxon>
    </lineage>
</organism>
<dbReference type="Proteomes" id="UP000327085">
    <property type="component" value="Chromosome 7"/>
</dbReference>
<sequence>MGTASVPVFLKQEGLSFGKQGGASPELPPCIPFANSDCEYVPSGTCETTYHLATPTRHSEVHPRRSPRRSTDHEAEEIPSHHPAPLPKSSENEGRQNPVKASARTVHQTHKTLSGREGCAAPATPSLFSIDSR</sequence>
<accession>A0A5E4GCU1</accession>
<dbReference type="InParanoid" id="A0A5E4GCU1"/>
<evidence type="ECO:0000313" key="2">
    <source>
        <dbReference type="EMBL" id="VVA37491.1"/>
    </source>
</evidence>
<evidence type="ECO:0000313" key="3">
    <source>
        <dbReference type="Proteomes" id="UP000327085"/>
    </source>
</evidence>
<feature type="region of interest" description="Disordered" evidence="1">
    <location>
        <begin position="51"/>
        <end position="133"/>
    </location>
</feature>
<reference evidence="3" key="1">
    <citation type="journal article" date="2020" name="Plant J.">
        <title>Transposons played a major role in the diversification between the closely related almond and peach genomes: results from the almond genome sequence.</title>
        <authorList>
            <person name="Alioto T."/>
            <person name="Alexiou K.G."/>
            <person name="Bardil A."/>
            <person name="Barteri F."/>
            <person name="Castanera R."/>
            <person name="Cruz F."/>
            <person name="Dhingra A."/>
            <person name="Duval H."/>
            <person name="Fernandez I Marti A."/>
            <person name="Frias L."/>
            <person name="Galan B."/>
            <person name="Garcia J.L."/>
            <person name="Howad W."/>
            <person name="Gomez-Garrido J."/>
            <person name="Gut M."/>
            <person name="Julca I."/>
            <person name="Morata J."/>
            <person name="Puigdomenech P."/>
            <person name="Ribeca P."/>
            <person name="Rubio Cabetas M.J."/>
            <person name="Vlasova A."/>
            <person name="Wirthensohn M."/>
            <person name="Garcia-Mas J."/>
            <person name="Gabaldon T."/>
            <person name="Casacuberta J.M."/>
            <person name="Arus P."/>
        </authorList>
    </citation>
    <scope>NUCLEOTIDE SEQUENCE [LARGE SCALE GENOMIC DNA]</scope>
    <source>
        <strain evidence="3">cv. Texas</strain>
    </source>
</reference>
<proteinExistence type="predicted"/>
<feature type="compositionally biased region" description="Basic and acidic residues" evidence="1">
    <location>
        <begin position="57"/>
        <end position="80"/>
    </location>
</feature>
<feature type="non-terminal residue" evidence="2">
    <location>
        <position position="133"/>
    </location>
</feature>
<protein>
    <submittedName>
        <fullName evidence="2">PREDICTED: uncharacterized protein</fullName>
    </submittedName>
</protein>
<dbReference type="AlphaFoldDB" id="A0A5E4GCU1"/>